<dbReference type="AlphaFoldDB" id="A0A5B0NRG6"/>
<organism evidence="2 3">
    <name type="scientific">Puccinia graminis f. sp. tritici</name>
    <dbReference type="NCBI Taxonomy" id="56615"/>
    <lineage>
        <taxon>Eukaryota</taxon>
        <taxon>Fungi</taxon>
        <taxon>Dikarya</taxon>
        <taxon>Basidiomycota</taxon>
        <taxon>Pucciniomycotina</taxon>
        <taxon>Pucciniomycetes</taxon>
        <taxon>Pucciniales</taxon>
        <taxon>Pucciniaceae</taxon>
        <taxon>Puccinia</taxon>
    </lineage>
</organism>
<sequence length="485" mass="55192">MKVLFITSLLMLDSVTSGMDSPGPGGLLPDLNIPLADTSLDPPCSPITINSMQLPPLLETSNAENNLAEPLPISDSSRKVISTSDAPSSSSKRKWESNLLSSEFITVLDTSAPPTKRKENLNSSSLRKEKIRSLAVIMEETRNALPGPQRQLKLSDKGYYRPGSFKMRDQNLTESPGNTSAIKHLFEPGELPSGVLPEFFNVYDWRYVRACSEGEKSEVSEEGSLGWFLEVLNQCKYSETMSPDRFFWIPRAQAVSILKRYQKLNLDFGNQFIILDRAQTLRDITLRVSDDKLDLDKYPVLAKIQNELEAGLKLQMRSDPDDVTLGRIQSIIAHIKKLTKITTFLMITYLSLFKEHPNDYLSAELVSSILSFLKKFWTDAQEGKESILKEHPLLTRNLELFKMNFLQPEDKHFCETFLKNEHKRLYQMAWNIVGYWVHINGKKIKQSSINQKYYDQSVTELIGNIILAANSYEIRIKPKNIDSNM</sequence>
<gene>
    <name evidence="2" type="ORF">PGTUg99_002640</name>
</gene>
<proteinExistence type="predicted"/>
<dbReference type="EMBL" id="VDEP01000381">
    <property type="protein sequence ID" value="KAA1091825.1"/>
    <property type="molecule type" value="Genomic_DNA"/>
</dbReference>
<evidence type="ECO:0000313" key="2">
    <source>
        <dbReference type="EMBL" id="KAA1091825.1"/>
    </source>
</evidence>
<feature type="chain" id="PRO_5022668116" evidence="1">
    <location>
        <begin position="19"/>
        <end position="485"/>
    </location>
</feature>
<evidence type="ECO:0000256" key="1">
    <source>
        <dbReference type="SAM" id="SignalP"/>
    </source>
</evidence>
<evidence type="ECO:0000313" key="3">
    <source>
        <dbReference type="Proteomes" id="UP000325313"/>
    </source>
</evidence>
<accession>A0A5B0NRG6</accession>
<dbReference type="Proteomes" id="UP000325313">
    <property type="component" value="Unassembled WGS sequence"/>
</dbReference>
<keyword evidence="1" id="KW-0732">Signal</keyword>
<reference evidence="2 3" key="1">
    <citation type="submission" date="2019-05" db="EMBL/GenBank/DDBJ databases">
        <title>Emergence of the Ug99 lineage of the wheat stem rust pathogen through somatic hybridization.</title>
        <authorList>
            <person name="Li F."/>
            <person name="Upadhyaya N.M."/>
            <person name="Sperschneider J."/>
            <person name="Matny O."/>
            <person name="Nguyen-Phuc H."/>
            <person name="Mago R."/>
            <person name="Raley C."/>
            <person name="Miller M.E."/>
            <person name="Silverstein K.A.T."/>
            <person name="Henningsen E."/>
            <person name="Hirsch C.D."/>
            <person name="Visser B."/>
            <person name="Pretorius Z.A."/>
            <person name="Steffenson B.J."/>
            <person name="Schwessinger B."/>
            <person name="Dodds P.N."/>
            <person name="Figueroa M."/>
        </authorList>
    </citation>
    <scope>NUCLEOTIDE SEQUENCE [LARGE SCALE GENOMIC DNA]</scope>
    <source>
        <strain evidence="2 3">Ug99</strain>
    </source>
</reference>
<protein>
    <submittedName>
        <fullName evidence="2">Uncharacterized protein</fullName>
    </submittedName>
</protein>
<name>A0A5B0NRG6_PUCGR</name>
<comment type="caution">
    <text evidence="2">The sequence shown here is derived from an EMBL/GenBank/DDBJ whole genome shotgun (WGS) entry which is preliminary data.</text>
</comment>
<feature type="signal peptide" evidence="1">
    <location>
        <begin position="1"/>
        <end position="18"/>
    </location>
</feature>